<protein>
    <recommendedName>
        <fullName evidence="12">Cytochrome c oxidase subunit VIb</fullName>
    </recommendedName>
</protein>
<evidence type="ECO:0008006" key="12">
    <source>
        <dbReference type="Google" id="ProtNLM"/>
    </source>
</evidence>
<name>A0A3N2PV61_SODAK</name>
<dbReference type="PANTHER" id="PTHR47677:SF1">
    <property type="entry name" value="CYTOCHROME C OXIDASE ASSEMBLY FACTOR 6"/>
    <property type="match status" value="1"/>
</dbReference>
<keyword evidence="8" id="KW-0539">Nucleus</keyword>
<gene>
    <name evidence="10" type="ORF">SODALDRAFT_295028</name>
</gene>
<feature type="compositionally biased region" description="Basic and acidic residues" evidence="9">
    <location>
        <begin position="8"/>
        <end position="21"/>
    </location>
</feature>
<keyword evidence="7" id="KW-1015">Disulfide bond</keyword>
<dbReference type="InterPro" id="IPR048280">
    <property type="entry name" value="COX6B-like"/>
</dbReference>
<dbReference type="SUPFAM" id="SSF47694">
    <property type="entry name" value="Cytochrome c oxidase subunit h"/>
    <property type="match status" value="1"/>
</dbReference>
<comment type="subcellular location">
    <subcellularLocation>
        <location evidence="2">Cytoplasm</location>
    </subcellularLocation>
    <subcellularLocation>
        <location evidence="3">Mitochondrion intermembrane space</location>
    </subcellularLocation>
    <subcellularLocation>
        <location evidence="1">Nucleus</location>
    </subcellularLocation>
</comment>
<organism evidence="10 11">
    <name type="scientific">Sodiomyces alkalinus (strain CBS 110278 / VKM F-3762 / F11)</name>
    <name type="common">Alkaliphilic filamentous fungus</name>
    <dbReference type="NCBI Taxonomy" id="1314773"/>
    <lineage>
        <taxon>Eukaryota</taxon>
        <taxon>Fungi</taxon>
        <taxon>Dikarya</taxon>
        <taxon>Ascomycota</taxon>
        <taxon>Pezizomycotina</taxon>
        <taxon>Sordariomycetes</taxon>
        <taxon>Hypocreomycetidae</taxon>
        <taxon>Glomerellales</taxon>
        <taxon>Plectosphaerellaceae</taxon>
        <taxon>Sodiomyces</taxon>
    </lineage>
</organism>
<dbReference type="OrthoDB" id="5545577at2759"/>
<evidence type="ECO:0000256" key="9">
    <source>
        <dbReference type="SAM" id="MobiDB-lite"/>
    </source>
</evidence>
<evidence type="ECO:0000256" key="7">
    <source>
        <dbReference type="ARBA" id="ARBA00023157"/>
    </source>
</evidence>
<dbReference type="InterPro" id="IPR036549">
    <property type="entry name" value="CX6/COA6-like_sf"/>
</dbReference>
<comment type="similarity">
    <text evidence="4">Belongs to the cytochrome c oxidase subunit 6B family.</text>
</comment>
<keyword evidence="6" id="KW-0496">Mitochondrion</keyword>
<keyword evidence="5" id="KW-0963">Cytoplasm</keyword>
<dbReference type="STRING" id="1314773.A0A3N2PV61"/>
<dbReference type="PANTHER" id="PTHR47677">
    <property type="entry name" value="CYTOCHROME C OXIDASE ASSEMBLY FACTOR 6"/>
    <property type="match status" value="1"/>
</dbReference>
<dbReference type="GO" id="GO:0005634">
    <property type="term" value="C:nucleus"/>
    <property type="evidence" value="ECO:0007669"/>
    <property type="project" value="UniProtKB-SubCell"/>
</dbReference>
<evidence type="ECO:0000256" key="5">
    <source>
        <dbReference type="ARBA" id="ARBA00022490"/>
    </source>
</evidence>
<evidence type="ECO:0000313" key="10">
    <source>
        <dbReference type="EMBL" id="ROT38368.1"/>
    </source>
</evidence>
<evidence type="ECO:0000313" key="11">
    <source>
        <dbReference type="Proteomes" id="UP000272025"/>
    </source>
</evidence>
<dbReference type="FunFam" id="1.10.10.140:FF:000003">
    <property type="entry name" value="Cytochrome c oxidase assembly factor 6"/>
    <property type="match status" value="1"/>
</dbReference>
<dbReference type="Proteomes" id="UP000272025">
    <property type="component" value="Unassembled WGS sequence"/>
</dbReference>
<evidence type="ECO:0000256" key="2">
    <source>
        <dbReference type="ARBA" id="ARBA00004496"/>
    </source>
</evidence>
<evidence type="ECO:0000256" key="1">
    <source>
        <dbReference type="ARBA" id="ARBA00004123"/>
    </source>
</evidence>
<evidence type="ECO:0000256" key="3">
    <source>
        <dbReference type="ARBA" id="ARBA00004569"/>
    </source>
</evidence>
<dbReference type="Gene3D" id="1.10.10.140">
    <property type="entry name" value="Cytochrome c oxidase, subunit VIb"/>
    <property type="match status" value="1"/>
</dbReference>
<dbReference type="GeneID" id="39577249"/>
<dbReference type="GO" id="GO:0005758">
    <property type="term" value="C:mitochondrial intermembrane space"/>
    <property type="evidence" value="ECO:0007669"/>
    <property type="project" value="UniProtKB-SubCell"/>
</dbReference>
<evidence type="ECO:0000256" key="6">
    <source>
        <dbReference type="ARBA" id="ARBA00023128"/>
    </source>
</evidence>
<evidence type="ECO:0000256" key="8">
    <source>
        <dbReference type="ARBA" id="ARBA00023242"/>
    </source>
</evidence>
<dbReference type="Pfam" id="PF02297">
    <property type="entry name" value="COX6B"/>
    <property type="match status" value="1"/>
</dbReference>
<accession>A0A3N2PV61</accession>
<dbReference type="EMBL" id="ML119055">
    <property type="protein sequence ID" value="ROT38368.1"/>
    <property type="molecule type" value="Genomic_DNA"/>
</dbReference>
<dbReference type="InterPro" id="IPR048281">
    <property type="entry name" value="COA6_fun"/>
</dbReference>
<sequence length="144" mass="15875">MGLFDPFKSPEAKRAEEVRAGAVAPDRRERAKCWEARDAYFACLDRVGVIDALKDDKQARKGCPAENAAFERDCAAAWVKYFKQWRVADIQKKARIAQLEAEGAVQIELTPTFEEAASGDSGSSGVPKGTSKEEIQQLLAKKRG</sequence>
<evidence type="ECO:0000256" key="4">
    <source>
        <dbReference type="ARBA" id="ARBA00006425"/>
    </source>
</evidence>
<feature type="region of interest" description="Disordered" evidence="9">
    <location>
        <begin position="1"/>
        <end position="21"/>
    </location>
</feature>
<dbReference type="GO" id="GO:0033617">
    <property type="term" value="P:mitochondrial respiratory chain complex IV assembly"/>
    <property type="evidence" value="ECO:0007669"/>
    <property type="project" value="TreeGrafter"/>
</dbReference>
<keyword evidence="11" id="KW-1185">Reference proteome</keyword>
<feature type="region of interest" description="Disordered" evidence="9">
    <location>
        <begin position="110"/>
        <end position="144"/>
    </location>
</feature>
<dbReference type="RefSeq" id="XP_028466174.1">
    <property type="nucleotide sequence ID" value="XM_028608771.1"/>
</dbReference>
<reference evidence="10 11" key="1">
    <citation type="journal article" date="2018" name="Mol. Ecol.">
        <title>The obligate alkalophilic soda-lake fungus Sodiomyces alkalinus has shifted to a protein diet.</title>
        <authorList>
            <person name="Grum-Grzhimaylo A.A."/>
            <person name="Falkoski D.L."/>
            <person name="van den Heuvel J."/>
            <person name="Valero-Jimenez C.A."/>
            <person name="Min B."/>
            <person name="Choi I.G."/>
            <person name="Lipzen A."/>
            <person name="Daum C.G."/>
            <person name="Aanen D.K."/>
            <person name="Tsang A."/>
            <person name="Henrissat B."/>
            <person name="Bilanenko E.N."/>
            <person name="de Vries R.P."/>
            <person name="van Kan J.A.L."/>
            <person name="Grigoriev I.V."/>
            <person name="Debets A.J.M."/>
        </authorList>
    </citation>
    <scope>NUCLEOTIDE SEQUENCE [LARGE SCALE GENOMIC DNA]</scope>
    <source>
        <strain evidence="10 11">F11</strain>
    </source>
</reference>
<proteinExistence type="inferred from homology"/>
<dbReference type="AlphaFoldDB" id="A0A3N2PV61"/>